<evidence type="ECO:0000313" key="2">
    <source>
        <dbReference type="Proteomes" id="UP000673447"/>
    </source>
</evidence>
<reference evidence="1" key="2">
    <citation type="submission" date="2021-03" db="EMBL/GenBank/DDBJ databases">
        <authorList>
            <person name="Cao W."/>
        </authorList>
    </citation>
    <scope>NUCLEOTIDE SEQUENCE</scope>
    <source>
        <strain evidence="1">110414</strain>
    </source>
</reference>
<dbReference type="AlphaFoldDB" id="A0A940X0Z2"/>
<comment type="caution">
    <text evidence="1">The sequence shown here is derived from an EMBL/GenBank/DDBJ whole genome shotgun (WGS) entry which is preliminary data.</text>
</comment>
<evidence type="ECO:0000313" key="1">
    <source>
        <dbReference type="EMBL" id="MBP3983885.1"/>
    </source>
</evidence>
<reference evidence="1" key="1">
    <citation type="journal article" date="2016" name="Int. J. Syst. Evol. Microbiol.">
        <title>Pseudoxanthomonas helianthi sp. nov., isolated from roots of Jerusalem artichoke (Helianthus tuberosus).</title>
        <authorList>
            <person name="Kittiwongwattana C."/>
            <person name="Thawai C."/>
        </authorList>
    </citation>
    <scope>NUCLEOTIDE SEQUENCE</scope>
    <source>
        <strain evidence="1">110414</strain>
    </source>
</reference>
<dbReference type="Proteomes" id="UP000673447">
    <property type="component" value="Unassembled WGS sequence"/>
</dbReference>
<organism evidence="1 2">
    <name type="scientific">Pseudoxanthomonas helianthi</name>
    <dbReference type="NCBI Taxonomy" id="1453541"/>
    <lineage>
        <taxon>Bacteria</taxon>
        <taxon>Pseudomonadati</taxon>
        <taxon>Pseudomonadota</taxon>
        <taxon>Gammaproteobacteria</taxon>
        <taxon>Lysobacterales</taxon>
        <taxon>Lysobacteraceae</taxon>
        <taxon>Pseudoxanthomonas</taxon>
    </lineage>
</organism>
<proteinExistence type="predicted"/>
<keyword evidence="2" id="KW-1185">Reference proteome</keyword>
<gene>
    <name evidence="1" type="ORF">J5837_05535</name>
</gene>
<accession>A0A940X0Z2</accession>
<sequence>MMTNQLGPLTRATPRGKLEPVTVYFREDALRIDFSDAAGKAYRLLLPGDGQPGWIVDAKGAALPALKARWPLVFDPQAPCSGQGMFANCQSQGPGLVAGQNARHWRYRFTRNTGPGLTSRGDMWLDVETGLVLFYRGETGAGLPQEWQVQSVDYRTLPEGTFDLPKSITRDR</sequence>
<name>A0A940X0Z2_9GAMM</name>
<dbReference type="EMBL" id="JAGKTC010000001">
    <property type="protein sequence ID" value="MBP3983885.1"/>
    <property type="molecule type" value="Genomic_DNA"/>
</dbReference>
<protein>
    <submittedName>
        <fullName evidence="1">Uncharacterized protein</fullName>
    </submittedName>
</protein>